<dbReference type="InterPro" id="IPR011006">
    <property type="entry name" value="CheY-like_superfamily"/>
</dbReference>
<feature type="domain" description="Response regulatory" evidence="4">
    <location>
        <begin position="22"/>
        <end position="139"/>
    </location>
</feature>
<feature type="modified residue" description="4-aspartylphosphate" evidence="2">
    <location>
        <position position="74"/>
    </location>
</feature>
<evidence type="ECO:0000313" key="6">
    <source>
        <dbReference type="Proteomes" id="UP000316476"/>
    </source>
</evidence>
<dbReference type="Gene3D" id="3.40.50.2300">
    <property type="match status" value="1"/>
</dbReference>
<dbReference type="PANTHER" id="PTHR43156">
    <property type="entry name" value="STAGE II SPORULATION PROTEIN E-RELATED"/>
    <property type="match status" value="1"/>
</dbReference>
<name>A0A5C6FSM9_9PLAN</name>
<dbReference type="PANTHER" id="PTHR43156:SF2">
    <property type="entry name" value="STAGE II SPORULATION PROTEIN E"/>
    <property type="match status" value="1"/>
</dbReference>
<dbReference type="EC" id="3.1.3.3" evidence="5"/>
<keyword evidence="1 5" id="KW-0378">Hydrolase</keyword>
<dbReference type="Pfam" id="PF07228">
    <property type="entry name" value="SpoIIE"/>
    <property type="match status" value="1"/>
</dbReference>
<accession>A0A5C6FSM9</accession>
<dbReference type="Proteomes" id="UP000316476">
    <property type="component" value="Unassembled WGS sequence"/>
</dbReference>
<dbReference type="SUPFAM" id="SSF52172">
    <property type="entry name" value="CheY-like"/>
    <property type="match status" value="1"/>
</dbReference>
<dbReference type="RefSeq" id="WP_146411044.1">
    <property type="nucleotide sequence ID" value="NZ_SJPZ01000001.1"/>
</dbReference>
<evidence type="ECO:0000259" key="4">
    <source>
        <dbReference type="PROSITE" id="PS50110"/>
    </source>
</evidence>
<dbReference type="PROSITE" id="PS50110">
    <property type="entry name" value="RESPONSE_REGULATORY"/>
    <property type="match status" value="1"/>
</dbReference>
<evidence type="ECO:0000256" key="3">
    <source>
        <dbReference type="SAM" id="MobiDB-lite"/>
    </source>
</evidence>
<proteinExistence type="predicted"/>
<dbReference type="SMART" id="SM00331">
    <property type="entry name" value="PP2C_SIG"/>
    <property type="match status" value="1"/>
</dbReference>
<comment type="caution">
    <text evidence="5">The sequence shown here is derived from an EMBL/GenBank/DDBJ whole genome shotgun (WGS) entry which is preliminary data.</text>
</comment>
<dbReference type="InterPro" id="IPR001932">
    <property type="entry name" value="PPM-type_phosphatase-like_dom"/>
</dbReference>
<reference evidence="5 6" key="1">
    <citation type="submission" date="2019-02" db="EMBL/GenBank/DDBJ databases">
        <title>Deep-cultivation of Planctomycetes and their phenomic and genomic characterization uncovers novel biology.</title>
        <authorList>
            <person name="Wiegand S."/>
            <person name="Jogler M."/>
            <person name="Boedeker C."/>
            <person name="Pinto D."/>
            <person name="Vollmers J."/>
            <person name="Rivas-Marin E."/>
            <person name="Kohn T."/>
            <person name="Peeters S.H."/>
            <person name="Heuer A."/>
            <person name="Rast P."/>
            <person name="Oberbeckmann S."/>
            <person name="Bunk B."/>
            <person name="Jeske O."/>
            <person name="Meyerdierks A."/>
            <person name="Storesund J.E."/>
            <person name="Kallscheuer N."/>
            <person name="Luecker S."/>
            <person name="Lage O.M."/>
            <person name="Pohl T."/>
            <person name="Merkel B.J."/>
            <person name="Hornburger P."/>
            <person name="Mueller R.-W."/>
            <person name="Bruemmer F."/>
            <person name="Labrenz M."/>
            <person name="Spormann A.M."/>
            <person name="Op Den Camp H."/>
            <person name="Overmann J."/>
            <person name="Amann R."/>
            <person name="Jetten M.S.M."/>
            <person name="Mascher T."/>
            <person name="Medema M.H."/>
            <person name="Devos D.P."/>
            <person name="Kaster A.-K."/>
            <person name="Ovreas L."/>
            <person name="Rohde M."/>
            <person name="Galperin M.Y."/>
            <person name="Jogler C."/>
        </authorList>
    </citation>
    <scope>NUCLEOTIDE SEQUENCE [LARGE SCALE GENOMIC DNA]</scope>
    <source>
        <strain evidence="5 6">V7</strain>
    </source>
</reference>
<dbReference type="SMART" id="SM00448">
    <property type="entry name" value="REC"/>
    <property type="match status" value="1"/>
</dbReference>
<organism evidence="5 6">
    <name type="scientific">Crateriforma conspicua</name>
    <dbReference type="NCBI Taxonomy" id="2527996"/>
    <lineage>
        <taxon>Bacteria</taxon>
        <taxon>Pseudomonadati</taxon>
        <taxon>Planctomycetota</taxon>
        <taxon>Planctomycetia</taxon>
        <taxon>Planctomycetales</taxon>
        <taxon>Planctomycetaceae</taxon>
        <taxon>Crateriforma</taxon>
    </lineage>
</organism>
<dbReference type="GO" id="GO:0016791">
    <property type="term" value="F:phosphatase activity"/>
    <property type="evidence" value="ECO:0007669"/>
    <property type="project" value="TreeGrafter"/>
</dbReference>
<sequence>MRVRLAFMDPLPYSRNDRDSIAILLVEDCATDRTLATLCLENGLGDGLELYTADTLQSAMDRISQSRLDLILLDLHLPDSEGLDTLRHVLRVDPDATVVVISGESEESSAISAVRLGAQDFIVKGTQLTDRHLIRSIRLAMERAAHRSMEAELLEIRHQMHMAHQIQKRLLPGRLFGCTKYSMAGGCQPANENGGDYFDFMRLPDGSSCVVIGDVSGHGIGPSMVMIETRASIRALVMTGMEIGEVLTEVNRLLINDLKHNAFVTLFMVHLDPTGRRCAYSSAGHPGYLVRNDGASLVLSSPNPPLGIVSDERYLSMNLDDLRGDDLLVMFTDGITEATRDHETFLGVAPVLKTVVANRHRSADYVVDQVFDLAARVEPESCQHDDRTAVVIKRLADAVPRPHFQSPADSIHSDYRMPPPPH</sequence>
<dbReference type="OrthoDB" id="207912at2"/>
<evidence type="ECO:0000313" key="5">
    <source>
        <dbReference type="EMBL" id="TWU65264.1"/>
    </source>
</evidence>
<dbReference type="Gene3D" id="3.60.40.10">
    <property type="entry name" value="PPM-type phosphatase domain"/>
    <property type="match status" value="1"/>
</dbReference>
<dbReference type="SUPFAM" id="SSF81606">
    <property type="entry name" value="PP2C-like"/>
    <property type="match status" value="1"/>
</dbReference>
<evidence type="ECO:0000256" key="1">
    <source>
        <dbReference type="ARBA" id="ARBA00022801"/>
    </source>
</evidence>
<dbReference type="EMBL" id="SJPZ01000001">
    <property type="protein sequence ID" value="TWU65264.1"/>
    <property type="molecule type" value="Genomic_DNA"/>
</dbReference>
<dbReference type="Pfam" id="PF00072">
    <property type="entry name" value="Response_reg"/>
    <property type="match status" value="1"/>
</dbReference>
<dbReference type="InterPro" id="IPR001789">
    <property type="entry name" value="Sig_transdc_resp-reg_receiver"/>
</dbReference>
<evidence type="ECO:0000256" key="2">
    <source>
        <dbReference type="PROSITE-ProRule" id="PRU00169"/>
    </source>
</evidence>
<protein>
    <submittedName>
        <fullName evidence="5">Phosphoserine phosphatase RsbU</fullName>
        <ecNumber evidence="5">3.1.3.3</ecNumber>
    </submittedName>
</protein>
<dbReference type="GO" id="GO:0000160">
    <property type="term" value="P:phosphorelay signal transduction system"/>
    <property type="evidence" value="ECO:0007669"/>
    <property type="project" value="InterPro"/>
</dbReference>
<gene>
    <name evidence="5" type="primary">rsbU_1</name>
    <name evidence="5" type="ORF">V7x_08100</name>
</gene>
<dbReference type="AlphaFoldDB" id="A0A5C6FSM9"/>
<dbReference type="CDD" id="cd00156">
    <property type="entry name" value="REC"/>
    <property type="match status" value="1"/>
</dbReference>
<feature type="region of interest" description="Disordered" evidence="3">
    <location>
        <begin position="402"/>
        <end position="422"/>
    </location>
</feature>
<dbReference type="InterPro" id="IPR052016">
    <property type="entry name" value="Bact_Sigma-Reg"/>
</dbReference>
<dbReference type="InterPro" id="IPR036457">
    <property type="entry name" value="PPM-type-like_dom_sf"/>
</dbReference>
<keyword evidence="2" id="KW-0597">Phosphoprotein</keyword>